<dbReference type="EMBL" id="PGXC01000001">
    <property type="protein sequence ID" value="PKK92130.1"/>
    <property type="molecule type" value="Genomic_DNA"/>
</dbReference>
<comment type="caution">
    <text evidence="1">The sequence shown here is derived from an EMBL/GenBank/DDBJ whole genome shotgun (WGS) entry which is preliminary data.</text>
</comment>
<protein>
    <recommendedName>
        <fullName evidence="3">SHS2 domain-containing protein</fullName>
    </recommendedName>
</protein>
<evidence type="ECO:0000313" key="1">
    <source>
        <dbReference type="EMBL" id="PKK92130.1"/>
    </source>
</evidence>
<proteinExistence type="predicted"/>
<evidence type="ECO:0008006" key="3">
    <source>
        <dbReference type="Google" id="ProtNLM"/>
    </source>
</evidence>
<reference evidence="1 2" key="1">
    <citation type="journal article" date="2017" name="ISME J.">
        <title>Potential for microbial H2 and metal transformations associated with novel bacteria and archaea in deep terrestrial subsurface sediments.</title>
        <authorList>
            <person name="Hernsdorf A.W."/>
            <person name="Amano Y."/>
            <person name="Miyakawa K."/>
            <person name="Ise K."/>
            <person name="Suzuki Y."/>
            <person name="Anantharaman K."/>
            <person name="Probst A."/>
            <person name="Burstein D."/>
            <person name="Thomas B.C."/>
            <person name="Banfield J.F."/>
        </authorList>
    </citation>
    <scope>NUCLEOTIDE SEQUENCE [LARGE SCALE GENOMIC DNA]</scope>
    <source>
        <strain evidence="1">HGW-Wallbacteria-1</strain>
    </source>
</reference>
<organism evidence="1 2">
    <name type="scientific">Candidatus Wallbacteria bacterium HGW-Wallbacteria-1</name>
    <dbReference type="NCBI Taxonomy" id="2013854"/>
    <lineage>
        <taxon>Bacteria</taxon>
        <taxon>Candidatus Walliibacteriota</taxon>
    </lineage>
</organism>
<dbReference type="Proteomes" id="UP000233256">
    <property type="component" value="Unassembled WGS sequence"/>
</dbReference>
<dbReference type="AlphaFoldDB" id="A0A2N1PUW5"/>
<sequence>MFSLMGTKKSSIGIFFDSGGISLARLSARGRRLEDSFFLEHEGSLFEGNYVDPVFHDSALFTELLSEALRRLSGFRKSSDVEVHLSMDDSLSSSVILQMASLPSKRNEALMILERKIHDGHPYLKQRELVMDYSIIEDERGSREGLRCLVTFMLKSFSDALKTCFSKSGMYPLSLDSAWSISHVAAGSMLGIRDFVLAVIGRGTITLGVVQSSRIVVFRKANRGLDEGVSSAVAELERSFEFLRSRNNFQSVDLPMFWVTTIECADFQRIQSKLNAELLPLAWKDLGSHLESLNLNGLSGGILQASMAAFTGDK</sequence>
<evidence type="ECO:0000313" key="2">
    <source>
        <dbReference type="Proteomes" id="UP000233256"/>
    </source>
</evidence>
<accession>A0A2N1PUW5</accession>
<name>A0A2N1PUW5_9BACT</name>
<gene>
    <name evidence="1" type="ORF">CVV64_01550</name>
</gene>